<keyword evidence="4" id="KW-1185">Reference proteome</keyword>
<evidence type="ECO:0000256" key="1">
    <source>
        <dbReference type="SAM" id="SignalP"/>
    </source>
</evidence>
<reference evidence="3 4" key="1">
    <citation type="submission" date="2016-07" db="EMBL/GenBank/DDBJ databases">
        <title>Draft Genome Sequence of Methylophaga muralis Bur 1.</title>
        <authorList>
            <person name="Vasilenko O.V."/>
            <person name="Doronina N.V."/>
            <person name="Shmareva M.N."/>
            <person name="Tarlachkov S.V."/>
            <person name="Mustakhimov I."/>
            <person name="Trotsenko Y.A."/>
        </authorList>
    </citation>
    <scope>NUCLEOTIDE SEQUENCE [LARGE SCALE GENOMIC DNA]</scope>
    <source>
        <strain evidence="3 4">Bur 1</strain>
    </source>
</reference>
<dbReference type="Gene3D" id="3.30.1370.120">
    <property type="match status" value="1"/>
</dbReference>
<name>A0A1E3GU46_9GAMM</name>
<accession>A0A1E3GU46</accession>
<proteinExistence type="predicted"/>
<gene>
    <name evidence="3" type="ORF">A9E74_00879</name>
</gene>
<dbReference type="Proteomes" id="UP000094379">
    <property type="component" value="Unassembled WGS sequence"/>
</dbReference>
<organism evidence="3 4">
    <name type="scientific">Methylophaga muralis</name>
    <dbReference type="NCBI Taxonomy" id="291169"/>
    <lineage>
        <taxon>Bacteria</taxon>
        <taxon>Pseudomonadati</taxon>
        <taxon>Pseudomonadota</taxon>
        <taxon>Gammaproteobacteria</taxon>
        <taxon>Thiotrichales</taxon>
        <taxon>Piscirickettsiaceae</taxon>
        <taxon>Methylophaga</taxon>
    </lineage>
</organism>
<dbReference type="RefSeq" id="WP_069295402.1">
    <property type="nucleotide sequence ID" value="NZ_MCRI01000005.1"/>
</dbReference>
<dbReference type="AlphaFoldDB" id="A0A1E3GU46"/>
<dbReference type="InterPro" id="IPR038591">
    <property type="entry name" value="NolW-like_sf"/>
</dbReference>
<dbReference type="PATRIC" id="fig|291169.3.peg.882"/>
<evidence type="ECO:0000259" key="2">
    <source>
        <dbReference type="Pfam" id="PF03958"/>
    </source>
</evidence>
<keyword evidence="1" id="KW-0732">Signal</keyword>
<dbReference type="InterPro" id="IPR005644">
    <property type="entry name" value="NolW-like"/>
</dbReference>
<sequence>MKIIYSIAFLLLALPAYADQIRTITLQHRLAAEILPMIEPMVDNYTTINGHDNLLIIKSSSQSFQEIEQLVKQLDSRQQSLTVTVLRTQQQLIDERFADDQLNIDLQDPQNSSVQIKRWSTQDSRERDQQYQARGIAGQPIDIQMGRAVADNQQQLIFYPHGGIAVQETTQYIQLDNGFQARVNILGNQQARVDILPLFSKMHRNGDISTTSLLTTVTGPVDQWILIGQIGEQHRQQQNAKTYRSHQDQQQWLYLKIELN</sequence>
<evidence type="ECO:0000313" key="3">
    <source>
        <dbReference type="EMBL" id="ODN67534.1"/>
    </source>
</evidence>
<evidence type="ECO:0000313" key="4">
    <source>
        <dbReference type="Proteomes" id="UP000094379"/>
    </source>
</evidence>
<dbReference type="Pfam" id="PF03958">
    <property type="entry name" value="Secretin_N"/>
    <property type="match status" value="1"/>
</dbReference>
<comment type="caution">
    <text evidence="3">The sequence shown here is derived from an EMBL/GenBank/DDBJ whole genome shotgun (WGS) entry which is preliminary data.</text>
</comment>
<feature type="signal peptide" evidence="1">
    <location>
        <begin position="1"/>
        <end position="18"/>
    </location>
</feature>
<protein>
    <recommendedName>
        <fullName evidence="2">NolW-like domain-containing protein</fullName>
    </recommendedName>
</protein>
<feature type="domain" description="NolW-like" evidence="2">
    <location>
        <begin position="22"/>
        <end position="79"/>
    </location>
</feature>
<dbReference type="EMBL" id="MCRI01000005">
    <property type="protein sequence ID" value="ODN67534.1"/>
    <property type="molecule type" value="Genomic_DNA"/>
</dbReference>
<dbReference type="STRING" id="291169.A9E74_00879"/>
<feature type="chain" id="PRO_5009128669" description="NolW-like domain-containing protein" evidence="1">
    <location>
        <begin position="19"/>
        <end position="260"/>
    </location>
</feature>